<keyword evidence="9 12" id="KW-0503">Monooxygenase</keyword>
<dbReference type="InterPro" id="IPR050665">
    <property type="entry name" value="Cytochrome_P450_Monooxygen"/>
</dbReference>
<dbReference type="Pfam" id="PF00067">
    <property type="entry name" value="p450"/>
    <property type="match status" value="1"/>
</dbReference>
<sequence length="507" mass="57554">MEKIGGNTNNNSTMVVVMGITVVLGLFVVAFIVKLINALVLKPRWQERWLRKQGIDGTTYQLWGGERDKLDQLKINGISSMPKTPTHDILSLSNPIESHLMKIYGKMFFYWTGTVPRIVLLEPKLIRELLTNKKGEFRQLEVNGFTRLFVTGVSTLNGDKWVMHRKLLSPAFHMTKLQGMVPSILKCTQGMISTWMGILGAKDSCEIDVFSEFQKLTADIISNVAFGSNYEEGSNVFQLMNEQSKLLSKVYYMAAFPFLRHLPTKTNARMKHINKEVTIALKGIIQKRHRVMKKDGIVKDDLLGLMLQSNLNSQLEGKGMTLQELIEECKLFYFAGHETTANLLTWAIVALSMHQDWQEKAREEVTMILQETLRLYPPSNIFRTTGQKGAKLGDKQLPGGAHVFVPTPCLHRDEQVWGKDVLEFNPSRFYEGVSKTSDNDPSPYFPFGWGPRVCIGQKLSMIEAKMALSMLLQRFSFELSPSYNHMPCVMMTLQPLRGAQVIIRKLA</sequence>
<evidence type="ECO:0000256" key="5">
    <source>
        <dbReference type="ARBA" id="ARBA00022723"/>
    </source>
</evidence>
<keyword evidence="6 13" id="KW-1133">Transmembrane helix</keyword>
<dbReference type="InterPro" id="IPR017972">
    <property type="entry name" value="Cyt_P450_CS"/>
</dbReference>
<dbReference type="SUPFAM" id="SSF48264">
    <property type="entry name" value="Cytochrome P450"/>
    <property type="match status" value="1"/>
</dbReference>
<evidence type="ECO:0000256" key="1">
    <source>
        <dbReference type="ARBA" id="ARBA00004370"/>
    </source>
</evidence>
<keyword evidence="8 11" id="KW-0408">Iron</keyword>
<dbReference type="EnsemblPlants" id="AUR62009086-RA">
    <property type="protein sequence ID" value="AUR62009086-RA:cds"/>
    <property type="gene ID" value="AUR62009086"/>
</dbReference>
<dbReference type="PROSITE" id="PS00086">
    <property type="entry name" value="CYTOCHROME_P450"/>
    <property type="match status" value="1"/>
</dbReference>
<protein>
    <recommendedName>
        <fullName evidence="16">Cytochrome P450</fullName>
    </recommendedName>
</protein>
<keyword evidence="7 12" id="KW-0560">Oxidoreductase</keyword>
<evidence type="ECO:0008006" key="16">
    <source>
        <dbReference type="Google" id="ProtNLM"/>
    </source>
</evidence>
<dbReference type="PANTHER" id="PTHR24282">
    <property type="entry name" value="CYTOCHROME P450 FAMILY MEMBER"/>
    <property type="match status" value="1"/>
</dbReference>
<feature type="binding site" description="axial binding residue" evidence="11">
    <location>
        <position position="454"/>
    </location>
    <ligand>
        <name>heme</name>
        <dbReference type="ChEBI" id="CHEBI:30413"/>
    </ligand>
    <ligandPart>
        <name>Fe</name>
        <dbReference type="ChEBI" id="CHEBI:18248"/>
    </ligandPart>
</feature>
<dbReference type="PANTHER" id="PTHR24282:SF247">
    <property type="entry name" value="11-OXO-BETA-AMYRIN 30-OXIDASE-LIKE"/>
    <property type="match status" value="1"/>
</dbReference>
<evidence type="ECO:0000256" key="9">
    <source>
        <dbReference type="ARBA" id="ARBA00023033"/>
    </source>
</evidence>
<evidence type="ECO:0000256" key="10">
    <source>
        <dbReference type="ARBA" id="ARBA00023136"/>
    </source>
</evidence>
<comment type="cofactor">
    <cofactor evidence="11">
        <name>heme</name>
        <dbReference type="ChEBI" id="CHEBI:30413"/>
    </cofactor>
</comment>
<feature type="transmembrane region" description="Helical" evidence="13">
    <location>
        <begin position="15"/>
        <end position="41"/>
    </location>
</feature>
<evidence type="ECO:0000256" key="13">
    <source>
        <dbReference type="SAM" id="Phobius"/>
    </source>
</evidence>
<keyword evidence="4 13" id="KW-0812">Transmembrane</keyword>
<evidence type="ECO:0000256" key="12">
    <source>
        <dbReference type="RuleBase" id="RU000461"/>
    </source>
</evidence>
<keyword evidence="15" id="KW-1185">Reference proteome</keyword>
<evidence type="ECO:0000256" key="3">
    <source>
        <dbReference type="ARBA" id="ARBA00022617"/>
    </source>
</evidence>
<evidence type="ECO:0000256" key="2">
    <source>
        <dbReference type="ARBA" id="ARBA00010617"/>
    </source>
</evidence>
<reference evidence="14" key="2">
    <citation type="submission" date="2021-03" db="UniProtKB">
        <authorList>
            <consortium name="EnsemblPlants"/>
        </authorList>
    </citation>
    <scope>IDENTIFICATION</scope>
</reference>
<dbReference type="InterPro" id="IPR036396">
    <property type="entry name" value="Cyt_P450_sf"/>
</dbReference>
<name>A0A803LB47_CHEQI</name>
<dbReference type="InterPro" id="IPR002401">
    <property type="entry name" value="Cyt_P450_E_grp-I"/>
</dbReference>
<dbReference type="InterPro" id="IPR001128">
    <property type="entry name" value="Cyt_P450"/>
</dbReference>
<keyword evidence="10 13" id="KW-0472">Membrane</keyword>
<keyword evidence="5 11" id="KW-0479">Metal-binding</keyword>
<comment type="similarity">
    <text evidence="2 12">Belongs to the cytochrome P450 family.</text>
</comment>
<dbReference type="GO" id="GO:0005506">
    <property type="term" value="F:iron ion binding"/>
    <property type="evidence" value="ECO:0007669"/>
    <property type="project" value="InterPro"/>
</dbReference>
<dbReference type="Gene3D" id="1.10.630.10">
    <property type="entry name" value="Cytochrome P450"/>
    <property type="match status" value="1"/>
</dbReference>
<evidence type="ECO:0000256" key="8">
    <source>
        <dbReference type="ARBA" id="ARBA00023004"/>
    </source>
</evidence>
<dbReference type="PRINTS" id="PR00463">
    <property type="entry name" value="EP450I"/>
</dbReference>
<dbReference type="Proteomes" id="UP000596660">
    <property type="component" value="Unplaced"/>
</dbReference>
<accession>A0A803LB47</accession>
<evidence type="ECO:0000256" key="6">
    <source>
        <dbReference type="ARBA" id="ARBA00022989"/>
    </source>
</evidence>
<evidence type="ECO:0000256" key="4">
    <source>
        <dbReference type="ARBA" id="ARBA00022692"/>
    </source>
</evidence>
<evidence type="ECO:0000256" key="11">
    <source>
        <dbReference type="PIRSR" id="PIRSR602401-1"/>
    </source>
</evidence>
<dbReference type="GO" id="GO:0016020">
    <property type="term" value="C:membrane"/>
    <property type="evidence" value="ECO:0007669"/>
    <property type="project" value="UniProtKB-SubCell"/>
</dbReference>
<dbReference type="GO" id="GO:0004497">
    <property type="term" value="F:monooxygenase activity"/>
    <property type="evidence" value="ECO:0007669"/>
    <property type="project" value="UniProtKB-KW"/>
</dbReference>
<dbReference type="GO" id="GO:0016705">
    <property type="term" value="F:oxidoreductase activity, acting on paired donors, with incorporation or reduction of molecular oxygen"/>
    <property type="evidence" value="ECO:0007669"/>
    <property type="project" value="InterPro"/>
</dbReference>
<dbReference type="GO" id="GO:0020037">
    <property type="term" value="F:heme binding"/>
    <property type="evidence" value="ECO:0007669"/>
    <property type="project" value="InterPro"/>
</dbReference>
<dbReference type="AlphaFoldDB" id="A0A803LB47"/>
<evidence type="ECO:0000256" key="7">
    <source>
        <dbReference type="ARBA" id="ARBA00023002"/>
    </source>
</evidence>
<organism evidence="14 15">
    <name type="scientific">Chenopodium quinoa</name>
    <name type="common">Quinoa</name>
    <dbReference type="NCBI Taxonomy" id="63459"/>
    <lineage>
        <taxon>Eukaryota</taxon>
        <taxon>Viridiplantae</taxon>
        <taxon>Streptophyta</taxon>
        <taxon>Embryophyta</taxon>
        <taxon>Tracheophyta</taxon>
        <taxon>Spermatophyta</taxon>
        <taxon>Magnoliopsida</taxon>
        <taxon>eudicotyledons</taxon>
        <taxon>Gunneridae</taxon>
        <taxon>Pentapetalae</taxon>
        <taxon>Caryophyllales</taxon>
        <taxon>Chenopodiaceae</taxon>
        <taxon>Chenopodioideae</taxon>
        <taxon>Atripliceae</taxon>
        <taxon>Chenopodium</taxon>
    </lineage>
</organism>
<proteinExistence type="inferred from homology"/>
<reference evidence="14" key="1">
    <citation type="journal article" date="2017" name="Nature">
        <title>The genome of Chenopodium quinoa.</title>
        <authorList>
            <person name="Jarvis D.E."/>
            <person name="Ho Y.S."/>
            <person name="Lightfoot D.J."/>
            <person name="Schmoeckel S.M."/>
            <person name="Li B."/>
            <person name="Borm T.J.A."/>
            <person name="Ohyanagi H."/>
            <person name="Mineta K."/>
            <person name="Michell C.T."/>
            <person name="Saber N."/>
            <person name="Kharbatia N.M."/>
            <person name="Rupper R.R."/>
            <person name="Sharp A.R."/>
            <person name="Dally N."/>
            <person name="Boughton B.A."/>
            <person name="Woo Y.H."/>
            <person name="Gao G."/>
            <person name="Schijlen E.G.W.M."/>
            <person name="Guo X."/>
            <person name="Momin A.A."/>
            <person name="Negrao S."/>
            <person name="Al-Babili S."/>
            <person name="Gehring C."/>
            <person name="Roessner U."/>
            <person name="Jung C."/>
            <person name="Murphy K."/>
            <person name="Arold S.T."/>
            <person name="Gojobori T."/>
            <person name="van der Linden C.G."/>
            <person name="van Loo E.N."/>
            <person name="Jellen E.N."/>
            <person name="Maughan P.J."/>
            <person name="Tester M."/>
        </authorList>
    </citation>
    <scope>NUCLEOTIDE SEQUENCE [LARGE SCALE GENOMIC DNA]</scope>
    <source>
        <strain evidence="14">cv. PI 614886</strain>
    </source>
</reference>
<evidence type="ECO:0000313" key="14">
    <source>
        <dbReference type="EnsemblPlants" id="AUR62009086-RA:cds"/>
    </source>
</evidence>
<dbReference type="PRINTS" id="PR00385">
    <property type="entry name" value="P450"/>
</dbReference>
<comment type="subcellular location">
    <subcellularLocation>
        <location evidence="1">Membrane</location>
    </subcellularLocation>
</comment>
<evidence type="ECO:0000313" key="15">
    <source>
        <dbReference type="Proteomes" id="UP000596660"/>
    </source>
</evidence>
<keyword evidence="3 11" id="KW-0349">Heme</keyword>
<dbReference type="Gramene" id="AUR62009086-RA">
    <property type="protein sequence ID" value="AUR62009086-RA:cds"/>
    <property type="gene ID" value="AUR62009086"/>
</dbReference>